<feature type="region of interest" description="Disordered" evidence="1">
    <location>
        <begin position="18"/>
        <end position="98"/>
    </location>
</feature>
<organism evidence="2 3">
    <name type="scientific">Notothenia coriiceps</name>
    <name type="common">black rockcod</name>
    <dbReference type="NCBI Taxonomy" id="8208"/>
    <lineage>
        <taxon>Eukaryota</taxon>
        <taxon>Metazoa</taxon>
        <taxon>Chordata</taxon>
        <taxon>Craniata</taxon>
        <taxon>Vertebrata</taxon>
        <taxon>Euteleostomi</taxon>
        <taxon>Actinopterygii</taxon>
        <taxon>Neopterygii</taxon>
        <taxon>Teleostei</taxon>
        <taxon>Neoteleostei</taxon>
        <taxon>Acanthomorphata</taxon>
        <taxon>Eupercaria</taxon>
        <taxon>Perciformes</taxon>
        <taxon>Notothenioidei</taxon>
        <taxon>Nototheniidae</taxon>
        <taxon>Notothenia</taxon>
    </lineage>
</organism>
<evidence type="ECO:0000313" key="3">
    <source>
        <dbReference type="RefSeq" id="XP_010766182.1"/>
    </source>
</evidence>
<keyword evidence="2" id="KW-1185">Reference proteome</keyword>
<dbReference type="KEGG" id="ncc:104942632"/>
<gene>
    <name evidence="3" type="primary">LOC104942632</name>
</gene>
<dbReference type="OrthoDB" id="5340910at2759"/>
<proteinExistence type="predicted"/>
<protein>
    <submittedName>
        <fullName evidence="3">CD2-associated protein-like</fullName>
    </submittedName>
</protein>
<sequence length="123" mass="13166">LGPSFFLKISSLFSSISVDKPTLEHKPSKPAAPVVPPKKPVPPPGKGRPGSLPPKRPDKPLAPSPKHNGEVPSTRPKSEFEPSLPTKPKTLSGDWGEKSSDVGMYSVRLQIIQAHITGVICFT</sequence>
<evidence type="ECO:0000256" key="1">
    <source>
        <dbReference type="SAM" id="MobiDB-lite"/>
    </source>
</evidence>
<feature type="non-terminal residue" evidence="3">
    <location>
        <position position="1"/>
    </location>
</feature>
<evidence type="ECO:0000313" key="2">
    <source>
        <dbReference type="Proteomes" id="UP000504611"/>
    </source>
</evidence>
<dbReference type="AlphaFoldDB" id="A0A6I9MP43"/>
<dbReference type="RefSeq" id="XP_010766182.1">
    <property type="nucleotide sequence ID" value="XM_010767880.1"/>
</dbReference>
<feature type="compositionally biased region" description="Pro residues" evidence="1">
    <location>
        <begin position="33"/>
        <end position="54"/>
    </location>
</feature>
<reference evidence="3" key="1">
    <citation type="submission" date="2025-08" db="UniProtKB">
        <authorList>
            <consortium name="RefSeq"/>
        </authorList>
    </citation>
    <scope>IDENTIFICATION</scope>
    <source>
        <tissue evidence="3">Muscle</tissue>
    </source>
</reference>
<name>A0A6I9MP43_9TELE</name>
<dbReference type="Proteomes" id="UP000504611">
    <property type="component" value="Unplaced"/>
</dbReference>
<accession>A0A6I9MP43</accession>
<dbReference type="GeneID" id="104942632"/>